<dbReference type="GO" id="GO:0140359">
    <property type="term" value="F:ABC-type transporter activity"/>
    <property type="evidence" value="ECO:0007669"/>
    <property type="project" value="InterPro"/>
</dbReference>
<gene>
    <name evidence="6" type="ordered locus">Sala_1025</name>
</gene>
<dbReference type="Pfam" id="PF17912">
    <property type="entry name" value="OB_MalK"/>
    <property type="match status" value="1"/>
</dbReference>
<dbReference type="InterPro" id="IPR040582">
    <property type="entry name" value="OB_MalK-like"/>
</dbReference>
<dbReference type="InterPro" id="IPR017871">
    <property type="entry name" value="ABC_transporter-like_CS"/>
</dbReference>
<keyword evidence="2" id="KW-0813">Transport</keyword>
<dbReference type="GO" id="GO:0055052">
    <property type="term" value="C:ATP-binding cassette (ABC) transporter complex, substrate-binding subunit-containing"/>
    <property type="evidence" value="ECO:0007669"/>
    <property type="project" value="TreeGrafter"/>
</dbReference>
<dbReference type="Gene3D" id="2.40.50.100">
    <property type="match status" value="1"/>
</dbReference>
<dbReference type="KEGG" id="sal:Sala_1025"/>
<dbReference type="Proteomes" id="UP000006578">
    <property type="component" value="Chromosome"/>
</dbReference>
<dbReference type="CDD" id="cd03301">
    <property type="entry name" value="ABC_MalK_N"/>
    <property type="match status" value="1"/>
</dbReference>
<sequence>MAGLTIDMARKSFGATEVLKGVSIDVADGEFAVIVGPSGCGKSTLLRAVAGLEELDGGRIVIGVRDVTGLAPSERGIAMVFQSYALYPHLSVRENMAFGLRIAKADKAEIARQVQRAAQILNIEGLLDRKPAALSGGQRQRVAIGRAIVRQPQIFLFDEPLSNLDADLRVRMRYEFAKLHRQLGTTTLYVTHDQVEAMTLADRIIVLRDGRIEQVGSPRMLYERPANIFVAQFLGTPRMNILPATVADDGHAALADGRRLALPAPAVPLAPGTPLSIGIRPEHVGIGDAPGALTFTVGFIERLGGLATVHLQGAAGSEPIAGQLRDDGRLGEGASVPVRLPPEHLHLFDLAGRAIETRGKRP</sequence>
<dbReference type="InterPro" id="IPR012340">
    <property type="entry name" value="NA-bd_OB-fold"/>
</dbReference>
<protein>
    <submittedName>
        <fullName evidence="6">ABC transporter related</fullName>
    </submittedName>
</protein>
<accession>Q1GUD0</accession>
<dbReference type="InterPro" id="IPR003593">
    <property type="entry name" value="AAA+_ATPase"/>
</dbReference>
<keyword evidence="4" id="KW-0067">ATP-binding</keyword>
<evidence type="ECO:0000313" key="7">
    <source>
        <dbReference type="Proteomes" id="UP000006578"/>
    </source>
</evidence>
<dbReference type="InterPro" id="IPR047641">
    <property type="entry name" value="ABC_transpr_MalK/UgpC-like"/>
</dbReference>
<dbReference type="HOGENOM" id="CLU_000604_1_1_5"/>
<evidence type="ECO:0000313" key="6">
    <source>
        <dbReference type="EMBL" id="ABF52742.1"/>
    </source>
</evidence>
<dbReference type="InterPro" id="IPR015855">
    <property type="entry name" value="ABC_transpr_MalK-like"/>
</dbReference>
<dbReference type="InterPro" id="IPR027417">
    <property type="entry name" value="P-loop_NTPase"/>
</dbReference>
<dbReference type="AlphaFoldDB" id="Q1GUD0"/>
<reference evidence="6 7" key="1">
    <citation type="journal article" date="2009" name="Proc. Natl. Acad. Sci. U.S.A.">
        <title>The genomic basis of trophic strategy in marine bacteria.</title>
        <authorList>
            <person name="Lauro F.M."/>
            <person name="McDougald D."/>
            <person name="Thomas T."/>
            <person name="Williams T.J."/>
            <person name="Egan S."/>
            <person name="Rice S."/>
            <person name="DeMaere M.Z."/>
            <person name="Ting L."/>
            <person name="Ertan H."/>
            <person name="Johnson J."/>
            <person name="Ferriera S."/>
            <person name="Lapidus A."/>
            <person name="Anderson I."/>
            <person name="Kyrpides N."/>
            <person name="Munk A.C."/>
            <person name="Detter C."/>
            <person name="Han C.S."/>
            <person name="Brown M.V."/>
            <person name="Robb F.T."/>
            <person name="Kjelleberg S."/>
            <person name="Cavicchioli R."/>
        </authorList>
    </citation>
    <scope>NUCLEOTIDE SEQUENCE [LARGE SCALE GENOMIC DNA]</scope>
    <source>
        <strain evidence="7">DSM 13593 / LMG 18877 / RB2256</strain>
    </source>
</reference>
<evidence type="ECO:0000259" key="5">
    <source>
        <dbReference type="PROSITE" id="PS50893"/>
    </source>
</evidence>
<dbReference type="EMBL" id="CP000356">
    <property type="protein sequence ID" value="ABF52742.1"/>
    <property type="molecule type" value="Genomic_DNA"/>
</dbReference>
<dbReference type="NCBIfam" id="NF008653">
    <property type="entry name" value="PRK11650.1"/>
    <property type="match status" value="1"/>
</dbReference>
<dbReference type="InterPro" id="IPR008995">
    <property type="entry name" value="Mo/tungstate-bd_C_term_dom"/>
</dbReference>
<dbReference type="SUPFAM" id="SSF50331">
    <property type="entry name" value="MOP-like"/>
    <property type="match status" value="1"/>
</dbReference>
<keyword evidence="3" id="KW-0547">Nucleotide-binding</keyword>
<dbReference type="PANTHER" id="PTHR43875">
    <property type="entry name" value="MALTODEXTRIN IMPORT ATP-BINDING PROTEIN MSMX"/>
    <property type="match status" value="1"/>
</dbReference>
<feature type="domain" description="ABC transporter" evidence="5">
    <location>
        <begin position="4"/>
        <end position="234"/>
    </location>
</feature>
<evidence type="ECO:0000256" key="3">
    <source>
        <dbReference type="ARBA" id="ARBA00022741"/>
    </source>
</evidence>
<dbReference type="STRING" id="317655.Sala_1025"/>
<dbReference type="RefSeq" id="WP_011541330.1">
    <property type="nucleotide sequence ID" value="NC_008048.1"/>
</dbReference>
<dbReference type="Gene3D" id="3.40.50.300">
    <property type="entry name" value="P-loop containing nucleotide triphosphate hydrolases"/>
    <property type="match status" value="1"/>
</dbReference>
<dbReference type="eggNOG" id="COG3842">
    <property type="taxonomic scope" value="Bacteria"/>
</dbReference>
<dbReference type="InterPro" id="IPR003439">
    <property type="entry name" value="ABC_transporter-like_ATP-bd"/>
</dbReference>
<dbReference type="GO" id="GO:0005524">
    <property type="term" value="F:ATP binding"/>
    <property type="evidence" value="ECO:0007669"/>
    <property type="project" value="UniProtKB-KW"/>
</dbReference>
<dbReference type="SMART" id="SM00382">
    <property type="entry name" value="AAA"/>
    <property type="match status" value="1"/>
</dbReference>
<dbReference type="GO" id="GO:0008643">
    <property type="term" value="P:carbohydrate transport"/>
    <property type="evidence" value="ECO:0007669"/>
    <property type="project" value="InterPro"/>
</dbReference>
<dbReference type="Pfam" id="PF00005">
    <property type="entry name" value="ABC_tran"/>
    <property type="match status" value="1"/>
</dbReference>
<evidence type="ECO:0000256" key="1">
    <source>
        <dbReference type="ARBA" id="ARBA00005417"/>
    </source>
</evidence>
<dbReference type="PANTHER" id="PTHR43875:SF1">
    <property type="entry name" value="OSMOPROTECTIVE COMPOUNDS UPTAKE ATP-BINDING PROTEIN GGTA"/>
    <property type="match status" value="1"/>
</dbReference>
<evidence type="ECO:0000256" key="2">
    <source>
        <dbReference type="ARBA" id="ARBA00022448"/>
    </source>
</evidence>
<dbReference type="FunFam" id="3.40.50.300:FF:000042">
    <property type="entry name" value="Maltose/maltodextrin ABC transporter, ATP-binding protein"/>
    <property type="match status" value="1"/>
</dbReference>
<dbReference type="SUPFAM" id="SSF52540">
    <property type="entry name" value="P-loop containing nucleoside triphosphate hydrolases"/>
    <property type="match status" value="1"/>
</dbReference>
<dbReference type="PROSITE" id="PS50893">
    <property type="entry name" value="ABC_TRANSPORTER_2"/>
    <property type="match status" value="1"/>
</dbReference>
<name>Q1GUD0_SPHAL</name>
<dbReference type="PROSITE" id="PS00211">
    <property type="entry name" value="ABC_TRANSPORTER_1"/>
    <property type="match status" value="1"/>
</dbReference>
<dbReference type="GO" id="GO:0016887">
    <property type="term" value="F:ATP hydrolysis activity"/>
    <property type="evidence" value="ECO:0007669"/>
    <property type="project" value="InterPro"/>
</dbReference>
<keyword evidence="7" id="KW-1185">Reference proteome</keyword>
<comment type="similarity">
    <text evidence="1">Belongs to the ABC transporter superfamily.</text>
</comment>
<proteinExistence type="inferred from homology"/>
<evidence type="ECO:0000256" key="4">
    <source>
        <dbReference type="ARBA" id="ARBA00022840"/>
    </source>
</evidence>
<dbReference type="Gene3D" id="2.40.50.140">
    <property type="entry name" value="Nucleic acid-binding proteins"/>
    <property type="match status" value="1"/>
</dbReference>
<dbReference type="OrthoDB" id="9802264at2"/>
<organism evidence="6 7">
    <name type="scientific">Sphingopyxis alaskensis (strain DSM 13593 / LMG 18877 / RB2256)</name>
    <name type="common">Sphingomonas alaskensis</name>
    <dbReference type="NCBI Taxonomy" id="317655"/>
    <lineage>
        <taxon>Bacteria</taxon>
        <taxon>Pseudomonadati</taxon>
        <taxon>Pseudomonadota</taxon>
        <taxon>Alphaproteobacteria</taxon>
        <taxon>Sphingomonadales</taxon>
        <taxon>Sphingomonadaceae</taxon>
        <taxon>Sphingopyxis</taxon>
    </lineage>
</organism>